<evidence type="ECO:0000313" key="3">
    <source>
        <dbReference type="Proteomes" id="UP000299102"/>
    </source>
</evidence>
<sequence length="176" mass="19953">MYRDVSVNVSVKSDAYRTYDATGRSNVNNECVANRSASLLSTLHGNGCEHYNSSSILQHPKQNKQRAVLHAFWASSCSWRVRAALTFKGIPHEERVVDIIDTKYQLTDHYRTVNPAQKVPALEIVIPSARDCPIGAFLNGHIGIEVHVKFTAPTENFKVRFREARETHRVDDLYRS</sequence>
<dbReference type="SUPFAM" id="SSF52833">
    <property type="entry name" value="Thioredoxin-like"/>
    <property type="match status" value="1"/>
</dbReference>
<reference evidence="2 3" key="1">
    <citation type="journal article" date="2019" name="Commun. Biol.">
        <title>The bagworm genome reveals a unique fibroin gene that provides high tensile strength.</title>
        <authorList>
            <person name="Kono N."/>
            <person name="Nakamura H."/>
            <person name="Ohtoshi R."/>
            <person name="Tomita M."/>
            <person name="Numata K."/>
            <person name="Arakawa K."/>
        </authorList>
    </citation>
    <scope>NUCLEOTIDE SEQUENCE [LARGE SCALE GENOMIC DNA]</scope>
</reference>
<accession>A0A4C1VV74</accession>
<dbReference type="PANTHER" id="PTHR42673:SF4">
    <property type="entry name" value="MALEYLACETOACETATE ISOMERASE"/>
    <property type="match status" value="1"/>
</dbReference>
<dbReference type="PROSITE" id="PS50404">
    <property type="entry name" value="GST_NTER"/>
    <property type="match status" value="1"/>
</dbReference>
<comment type="caution">
    <text evidence="2">The sequence shown here is derived from an EMBL/GenBank/DDBJ whole genome shotgun (WGS) entry which is preliminary data.</text>
</comment>
<dbReference type="GO" id="GO:0016034">
    <property type="term" value="F:maleylacetoacetate isomerase activity"/>
    <property type="evidence" value="ECO:0007669"/>
    <property type="project" value="TreeGrafter"/>
</dbReference>
<name>A0A4C1VV74_EUMVA</name>
<dbReference type="AlphaFoldDB" id="A0A4C1VV74"/>
<dbReference type="InterPro" id="IPR036249">
    <property type="entry name" value="Thioredoxin-like_sf"/>
</dbReference>
<organism evidence="2 3">
    <name type="scientific">Eumeta variegata</name>
    <name type="common">Bagworm moth</name>
    <name type="synonym">Eumeta japonica</name>
    <dbReference type="NCBI Taxonomy" id="151549"/>
    <lineage>
        <taxon>Eukaryota</taxon>
        <taxon>Metazoa</taxon>
        <taxon>Ecdysozoa</taxon>
        <taxon>Arthropoda</taxon>
        <taxon>Hexapoda</taxon>
        <taxon>Insecta</taxon>
        <taxon>Pterygota</taxon>
        <taxon>Neoptera</taxon>
        <taxon>Endopterygota</taxon>
        <taxon>Lepidoptera</taxon>
        <taxon>Glossata</taxon>
        <taxon>Ditrysia</taxon>
        <taxon>Tineoidea</taxon>
        <taxon>Psychidae</taxon>
        <taxon>Oiketicinae</taxon>
        <taxon>Eumeta</taxon>
    </lineage>
</organism>
<dbReference type="EMBL" id="BGZK01000405">
    <property type="protein sequence ID" value="GBP41725.1"/>
    <property type="molecule type" value="Genomic_DNA"/>
</dbReference>
<gene>
    <name evidence="2" type="primary">Gstz1</name>
    <name evidence="2" type="ORF">EVAR_33716_1</name>
</gene>
<protein>
    <submittedName>
        <fullName evidence="2">Maleylacetoacetate isomerase</fullName>
    </submittedName>
</protein>
<evidence type="ECO:0000313" key="2">
    <source>
        <dbReference type="EMBL" id="GBP41725.1"/>
    </source>
</evidence>
<feature type="domain" description="GST N-terminal" evidence="1">
    <location>
        <begin position="65"/>
        <end position="124"/>
    </location>
</feature>
<keyword evidence="2" id="KW-0413">Isomerase</keyword>
<dbReference type="GO" id="GO:0006559">
    <property type="term" value="P:L-phenylalanine catabolic process"/>
    <property type="evidence" value="ECO:0007669"/>
    <property type="project" value="TreeGrafter"/>
</dbReference>
<proteinExistence type="predicted"/>
<dbReference type="GO" id="GO:0004364">
    <property type="term" value="F:glutathione transferase activity"/>
    <property type="evidence" value="ECO:0007669"/>
    <property type="project" value="TreeGrafter"/>
</dbReference>
<dbReference type="Gene3D" id="3.40.30.10">
    <property type="entry name" value="Glutaredoxin"/>
    <property type="match status" value="1"/>
</dbReference>
<dbReference type="GO" id="GO:0006749">
    <property type="term" value="P:glutathione metabolic process"/>
    <property type="evidence" value="ECO:0007669"/>
    <property type="project" value="TreeGrafter"/>
</dbReference>
<dbReference type="STRING" id="151549.A0A4C1VV74"/>
<dbReference type="Pfam" id="PF13409">
    <property type="entry name" value="GST_N_2"/>
    <property type="match status" value="1"/>
</dbReference>
<dbReference type="Proteomes" id="UP000299102">
    <property type="component" value="Unassembled WGS sequence"/>
</dbReference>
<evidence type="ECO:0000259" key="1">
    <source>
        <dbReference type="PROSITE" id="PS50404"/>
    </source>
</evidence>
<dbReference type="PANTHER" id="PTHR42673">
    <property type="entry name" value="MALEYLACETOACETATE ISOMERASE"/>
    <property type="match status" value="1"/>
</dbReference>
<dbReference type="InterPro" id="IPR004045">
    <property type="entry name" value="Glutathione_S-Trfase_N"/>
</dbReference>
<keyword evidence="3" id="KW-1185">Reference proteome</keyword>
<dbReference type="OrthoDB" id="202840at2759"/>